<organism evidence="1 2">
    <name type="scientific">Caenorhabditis japonica</name>
    <dbReference type="NCBI Taxonomy" id="281687"/>
    <lineage>
        <taxon>Eukaryota</taxon>
        <taxon>Metazoa</taxon>
        <taxon>Ecdysozoa</taxon>
        <taxon>Nematoda</taxon>
        <taxon>Chromadorea</taxon>
        <taxon>Rhabditida</taxon>
        <taxon>Rhabditina</taxon>
        <taxon>Rhabditomorpha</taxon>
        <taxon>Rhabditoidea</taxon>
        <taxon>Rhabditidae</taxon>
        <taxon>Peloderinae</taxon>
        <taxon>Caenorhabditis</taxon>
    </lineage>
</organism>
<dbReference type="CDD" id="cd19756">
    <property type="entry name" value="Bbox2"/>
    <property type="match status" value="1"/>
</dbReference>
<proteinExistence type="predicted"/>
<evidence type="ECO:0000313" key="1">
    <source>
        <dbReference type="EnsemblMetazoa" id="CJA03065.1"/>
    </source>
</evidence>
<reference evidence="2" key="1">
    <citation type="submission" date="2010-08" db="EMBL/GenBank/DDBJ databases">
        <authorList>
            <consortium name="Caenorhabditis japonica Sequencing Consortium"/>
            <person name="Wilson R.K."/>
        </authorList>
    </citation>
    <scope>NUCLEOTIDE SEQUENCE [LARGE SCALE GENOMIC DNA]</scope>
    <source>
        <strain evidence="2">DF5081</strain>
    </source>
</reference>
<reference evidence="1" key="2">
    <citation type="submission" date="2022-06" db="UniProtKB">
        <authorList>
            <consortium name="EnsemblMetazoa"/>
        </authorList>
    </citation>
    <scope>IDENTIFICATION</scope>
    <source>
        <strain evidence="1">DF5081</strain>
    </source>
</reference>
<keyword evidence="2" id="KW-1185">Reference proteome</keyword>
<dbReference type="SUPFAM" id="SSF57845">
    <property type="entry name" value="B-box zinc-binding domain"/>
    <property type="match status" value="1"/>
</dbReference>
<protein>
    <submittedName>
        <fullName evidence="1">Uncharacterized protein</fullName>
    </submittedName>
</protein>
<evidence type="ECO:0000313" key="2">
    <source>
        <dbReference type="Proteomes" id="UP000005237"/>
    </source>
</evidence>
<sequence>MPQMKDLDDLKAELTAQLEIAENVDNLLNGPCTECSNISRHLRFCVTCSLPFCPICPHCALEGEHKQHNTMLLEKVREVFSQDYGQWKEIVDNCKGYLELDALKVQEQHAEWTDYQKLKSRQILYWKQSVEMYLEAMQEQTANFSDHQLSQLQRSIEQLTIVKNSLEENKNELNVFEIEEIDTKIDERMCSLLHGNVNVNSKFYQFQAICKELEAIHRAGNDMEREKFQKFEKVQSKITKKLKNIQNAKELLTKQKAQFTETKFENRIAYLDTYEKILQMELFEEESRILKKMERKLWSNLILLKFFPDSPNNDVEEAVYNDLVKEFLQKL</sequence>
<accession>A0A8R1DIJ2</accession>
<dbReference type="Proteomes" id="UP000005237">
    <property type="component" value="Unassembled WGS sequence"/>
</dbReference>
<dbReference type="AlphaFoldDB" id="A0A8R1DIJ2"/>
<name>A0A8R1DIJ2_CAEJA</name>
<dbReference type="EnsemblMetazoa" id="CJA03065.1">
    <property type="protein sequence ID" value="CJA03065.1"/>
    <property type="gene ID" value="WBGene00122269"/>
</dbReference>